<organism evidence="1 2">
    <name type="scientific">Dibothriocephalus latus</name>
    <name type="common">Fish tapeworm</name>
    <name type="synonym">Diphyllobothrium latum</name>
    <dbReference type="NCBI Taxonomy" id="60516"/>
    <lineage>
        <taxon>Eukaryota</taxon>
        <taxon>Metazoa</taxon>
        <taxon>Spiralia</taxon>
        <taxon>Lophotrochozoa</taxon>
        <taxon>Platyhelminthes</taxon>
        <taxon>Cestoda</taxon>
        <taxon>Eucestoda</taxon>
        <taxon>Diphyllobothriidea</taxon>
        <taxon>Diphyllobothriidae</taxon>
        <taxon>Dibothriocephalus</taxon>
    </lineage>
</organism>
<proteinExistence type="predicted"/>
<dbReference type="OrthoDB" id="9998011at2759"/>
<dbReference type="EMBL" id="UYRU01063127">
    <property type="protein sequence ID" value="VDN15631.1"/>
    <property type="molecule type" value="Genomic_DNA"/>
</dbReference>
<evidence type="ECO:0000313" key="2">
    <source>
        <dbReference type="Proteomes" id="UP000281553"/>
    </source>
</evidence>
<sequence length="193" mass="21989">MDPTFGPTLSAVVYINNIDSSLTGGYELISDHLQIENLKLCSTSTIFESRLKSHTTNNFDKHSMISGGNIRLQLNITSARTSQIYGVENMCIVRLMDTSLKNFANFRETLIDLNKFTNELQNNRPSYYNDRTIYNTKTAFDAIGLEFIEFRQPSIRIERRDCSGVHFPPITSETDVGNWVDMNSSKIFENPVL</sequence>
<protein>
    <submittedName>
        <fullName evidence="1">Uncharacterized protein</fullName>
    </submittedName>
</protein>
<dbReference type="Proteomes" id="UP000281553">
    <property type="component" value="Unassembled WGS sequence"/>
</dbReference>
<gene>
    <name evidence="1" type="ORF">DILT_LOCUS11462</name>
</gene>
<evidence type="ECO:0000313" key="1">
    <source>
        <dbReference type="EMBL" id="VDN15631.1"/>
    </source>
</evidence>
<keyword evidence="2" id="KW-1185">Reference proteome</keyword>
<accession>A0A3P7MCI9</accession>
<reference evidence="1 2" key="1">
    <citation type="submission" date="2018-11" db="EMBL/GenBank/DDBJ databases">
        <authorList>
            <consortium name="Pathogen Informatics"/>
        </authorList>
    </citation>
    <scope>NUCLEOTIDE SEQUENCE [LARGE SCALE GENOMIC DNA]</scope>
</reference>
<dbReference type="AlphaFoldDB" id="A0A3P7MCI9"/>
<name>A0A3P7MCI9_DIBLA</name>